<dbReference type="InterPro" id="IPR004358">
    <property type="entry name" value="Sig_transdc_His_kin-like_C"/>
</dbReference>
<sequence length="554" mass="59588">MPSYLAPELVPAPPEPAQGLRSIIAAFDWARTSLGPIATWPDIRRTTLDLILPSKSAIATLWGADGIMIYNEAYGRFAGRRHPAILGMPIERAWPEMAEFSRSVLDQVHSGLAMRYRDHELILNRNGRPEQVWLNFSCSPIADAAGRIDGVLVIIAETTGRIREYERVEGALRQAQKMEAIGQLTGGISHDFNNLLTGILGNLDMLAARLDQGDRESANSYLDGARSAASRAAGLTQRLLAFSRCQTLTPAPIDVEILLADMQELIGCTVGPAITVASRCEAGVWTPYCDRNQLENALLNLAINARDAMPDGGTLTIEAANATLRSSGMKDGCEPGDYVMLSVTDTGTGMSADTLTRAFEPFFTTKPSGQGTGLGLSMVYGFIKQSGGHIELRNMPCGGVVVRLFLPRRRGAAQPDPLPDRFPCPAPSRLARPGETILIIDDEACLRSVLGDMLGELGFAVLEAQDAETGLGIVRSAARIDLLIADIGLPGRMNGQHLATRARDERADLPVLFMTGFTEGGEPANASAAPDTDLLAKPFSFDQLATRIARLLGR</sequence>
<evidence type="ECO:0000256" key="4">
    <source>
        <dbReference type="PROSITE-ProRule" id="PRU00169"/>
    </source>
</evidence>
<dbReference type="Gene3D" id="3.40.50.2300">
    <property type="match status" value="1"/>
</dbReference>
<dbReference type="SMART" id="SM00388">
    <property type="entry name" value="HisKA"/>
    <property type="match status" value="1"/>
</dbReference>
<evidence type="ECO:0000313" key="7">
    <source>
        <dbReference type="EMBL" id="MCF3946686.1"/>
    </source>
</evidence>
<dbReference type="Pfam" id="PF00512">
    <property type="entry name" value="HisKA"/>
    <property type="match status" value="1"/>
</dbReference>
<dbReference type="SUPFAM" id="SSF55785">
    <property type="entry name" value="PYP-like sensor domain (PAS domain)"/>
    <property type="match status" value="1"/>
</dbReference>
<reference evidence="7 8" key="1">
    <citation type="submission" date="2022-01" db="EMBL/GenBank/DDBJ databases">
        <authorList>
            <person name="Won M."/>
            <person name="Kim S.-J."/>
            <person name="Kwon S.-W."/>
        </authorList>
    </citation>
    <scope>NUCLEOTIDE SEQUENCE [LARGE SCALE GENOMIC DNA]</scope>
    <source>
        <strain evidence="7 8">KCTC 23505</strain>
    </source>
</reference>
<dbReference type="SUPFAM" id="SSF55874">
    <property type="entry name" value="ATPase domain of HSP90 chaperone/DNA topoisomerase II/histidine kinase"/>
    <property type="match status" value="1"/>
</dbReference>
<dbReference type="PANTHER" id="PTHR43065:SF42">
    <property type="entry name" value="TWO-COMPONENT SENSOR PPRA"/>
    <property type="match status" value="1"/>
</dbReference>
<dbReference type="SUPFAM" id="SSF52172">
    <property type="entry name" value="CheY-like"/>
    <property type="match status" value="1"/>
</dbReference>
<organism evidence="7 8">
    <name type="scientific">Acidiphilium iwatense</name>
    <dbReference type="NCBI Taxonomy" id="768198"/>
    <lineage>
        <taxon>Bacteria</taxon>
        <taxon>Pseudomonadati</taxon>
        <taxon>Pseudomonadota</taxon>
        <taxon>Alphaproteobacteria</taxon>
        <taxon>Acetobacterales</taxon>
        <taxon>Acidocellaceae</taxon>
        <taxon>Acidiphilium</taxon>
    </lineage>
</organism>
<keyword evidence="7" id="KW-0067">ATP-binding</keyword>
<dbReference type="InterPro" id="IPR000014">
    <property type="entry name" value="PAS"/>
</dbReference>
<dbReference type="Gene3D" id="1.10.287.130">
    <property type="match status" value="1"/>
</dbReference>
<dbReference type="InterPro" id="IPR011006">
    <property type="entry name" value="CheY-like_superfamily"/>
</dbReference>
<evidence type="ECO:0000313" key="8">
    <source>
        <dbReference type="Proteomes" id="UP001521209"/>
    </source>
</evidence>
<dbReference type="InterPro" id="IPR013656">
    <property type="entry name" value="PAS_4"/>
</dbReference>
<dbReference type="Pfam" id="PF08448">
    <property type="entry name" value="PAS_4"/>
    <property type="match status" value="1"/>
</dbReference>
<dbReference type="RefSeq" id="WP_235703920.1">
    <property type="nucleotide sequence ID" value="NZ_JAKGBZ010000012.1"/>
</dbReference>
<evidence type="ECO:0000256" key="1">
    <source>
        <dbReference type="ARBA" id="ARBA00000085"/>
    </source>
</evidence>
<dbReference type="EMBL" id="JAKGBZ010000012">
    <property type="protein sequence ID" value="MCF3946686.1"/>
    <property type="molecule type" value="Genomic_DNA"/>
</dbReference>
<dbReference type="Gene3D" id="3.30.565.10">
    <property type="entry name" value="Histidine kinase-like ATPase, C-terminal domain"/>
    <property type="match status" value="1"/>
</dbReference>
<proteinExistence type="predicted"/>
<dbReference type="PROSITE" id="PS50110">
    <property type="entry name" value="RESPONSE_REGULATORY"/>
    <property type="match status" value="1"/>
</dbReference>
<comment type="catalytic activity">
    <reaction evidence="1">
        <text>ATP + protein L-histidine = ADP + protein N-phospho-L-histidine.</text>
        <dbReference type="EC" id="2.7.13.3"/>
    </reaction>
</comment>
<dbReference type="SMART" id="SM00387">
    <property type="entry name" value="HATPase_c"/>
    <property type="match status" value="1"/>
</dbReference>
<dbReference type="InterPro" id="IPR035965">
    <property type="entry name" value="PAS-like_dom_sf"/>
</dbReference>
<evidence type="ECO:0000259" key="5">
    <source>
        <dbReference type="PROSITE" id="PS50109"/>
    </source>
</evidence>
<accession>A0ABS9DVC0</accession>
<dbReference type="InterPro" id="IPR003661">
    <property type="entry name" value="HisK_dim/P_dom"/>
</dbReference>
<evidence type="ECO:0000256" key="2">
    <source>
        <dbReference type="ARBA" id="ARBA00012438"/>
    </source>
</evidence>
<keyword evidence="3 4" id="KW-0597">Phosphoprotein</keyword>
<name>A0ABS9DVC0_9PROT</name>
<dbReference type="InterPro" id="IPR036890">
    <property type="entry name" value="HATPase_C_sf"/>
</dbReference>
<dbReference type="Pfam" id="PF00072">
    <property type="entry name" value="Response_reg"/>
    <property type="match status" value="1"/>
</dbReference>
<dbReference type="InterPro" id="IPR001789">
    <property type="entry name" value="Sig_transdc_resp-reg_receiver"/>
</dbReference>
<feature type="domain" description="Histidine kinase" evidence="5">
    <location>
        <begin position="187"/>
        <end position="410"/>
    </location>
</feature>
<dbReference type="CDD" id="cd00082">
    <property type="entry name" value="HisKA"/>
    <property type="match status" value="1"/>
</dbReference>
<gene>
    <name evidence="7" type="ORF">L2A60_08325</name>
</gene>
<dbReference type="EC" id="2.7.13.3" evidence="2"/>
<comment type="caution">
    <text evidence="7">The sequence shown here is derived from an EMBL/GenBank/DDBJ whole genome shotgun (WGS) entry which is preliminary data.</text>
</comment>
<dbReference type="InterPro" id="IPR005467">
    <property type="entry name" value="His_kinase_dom"/>
</dbReference>
<dbReference type="InterPro" id="IPR003594">
    <property type="entry name" value="HATPase_dom"/>
</dbReference>
<dbReference type="PANTHER" id="PTHR43065">
    <property type="entry name" value="SENSOR HISTIDINE KINASE"/>
    <property type="match status" value="1"/>
</dbReference>
<keyword evidence="8" id="KW-1185">Reference proteome</keyword>
<protein>
    <recommendedName>
        <fullName evidence="2">histidine kinase</fullName>
        <ecNumber evidence="2">2.7.13.3</ecNumber>
    </recommendedName>
</protein>
<feature type="modified residue" description="4-aspartylphosphate" evidence="4">
    <location>
        <position position="486"/>
    </location>
</feature>
<dbReference type="Gene3D" id="3.30.450.20">
    <property type="entry name" value="PAS domain"/>
    <property type="match status" value="1"/>
</dbReference>
<evidence type="ECO:0000256" key="3">
    <source>
        <dbReference type="ARBA" id="ARBA00022553"/>
    </source>
</evidence>
<dbReference type="PROSITE" id="PS50109">
    <property type="entry name" value="HIS_KIN"/>
    <property type="match status" value="1"/>
</dbReference>
<dbReference type="InterPro" id="IPR036097">
    <property type="entry name" value="HisK_dim/P_sf"/>
</dbReference>
<keyword evidence="7" id="KW-0547">Nucleotide-binding</keyword>
<dbReference type="GO" id="GO:0005524">
    <property type="term" value="F:ATP binding"/>
    <property type="evidence" value="ECO:0007669"/>
    <property type="project" value="UniProtKB-KW"/>
</dbReference>
<dbReference type="Pfam" id="PF02518">
    <property type="entry name" value="HATPase_c"/>
    <property type="match status" value="1"/>
</dbReference>
<feature type="domain" description="Response regulatory" evidence="6">
    <location>
        <begin position="436"/>
        <end position="552"/>
    </location>
</feature>
<dbReference type="SMART" id="SM00448">
    <property type="entry name" value="REC"/>
    <property type="match status" value="1"/>
</dbReference>
<evidence type="ECO:0000259" key="6">
    <source>
        <dbReference type="PROSITE" id="PS50110"/>
    </source>
</evidence>
<dbReference type="SUPFAM" id="SSF47384">
    <property type="entry name" value="Homodimeric domain of signal transducing histidine kinase"/>
    <property type="match status" value="1"/>
</dbReference>
<dbReference type="Proteomes" id="UP001521209">
    <property type="component" value="Unassembled WGS sequence"/>
</dbReference>
<dbReference type="CDD" id="cd00130">
    <property type="entry name" value="PAS"/>
    <property type="match status" value="1"/>
</dbReference>
<dbReference type="PRINTS" id="PR00344">
    <property type="entry name" value="BCTRLSENSOR"/>
</dbReference>